<dbReference type="InterPro" id="IPR029070">
    <property type="entry name" value="Chitinase_insertion_sf"/>
</dbReference>
<protein>
    <submittedName>
        <fullName evidence="7">Glycoside hydrolase family 18</fullName>
    </submittedName>
</protein>
<gene>
    <name evidence="7" type="ORF">KHA99_20080</name>
</gene>
<accession>A0A942UCE4</accession>
<dbReference type="InterPro" id="IPR001223">
    <property type="entry name" value="Glyco_hydro18_cat"/>
</dbReference>
<dbReference type="AlphaFoldDB" id="A0A942UCE4"/>
<evidence type="ECO:0000259" key="6">
    <source>
        <dbReference type="PROSITE" id="PS51910"/>
    </source>
</evidence>
<sequence length="371" mass="42632">MAKYCYRSFTIISLSLVLLLLSSCSQVQTKEEDKKDKNKTPREILGFYTEQEGTYPGSQPTVNSQFKSLSSIAPFWYKLDDKSPGSLISSVPADHKTKVIQSAHEKNLKVYMVVHNLFYETVEKGKEVASNVLDNDKNRDVFIQSLCNEVKQFNYDGINIDMENLNLSDRDSFSLMIKKLSDALHRDGKVVTVSVPANTGDSRANPWSPWFDYEKLGQYSDGLMIMTYDEHNPRTKPGSTASVDWTKATIRYALKQKVPPAKILLGIAGYGWDWDATTEGEARYTSYEELMGQKTKYKAKVKWDSRSQTPNFSYVDEEQHSHQVWFENSDSLRYKLDLVEKYNLRGIGIWRLGLEDPKYWTTIPEKIKVKK</sequence>
<dbReference type="RefSeq" id="WP_213119261.1">
    <property type="nucleotide sequence ID" value="NZ_JAGYPF010000004.1"/>
</dbReference>
<evidence type="ECO:0000256" key="5">
    <source>
        <dbReference type="SAM" id="SignalP"/>
    </source>
</evidence>
<proteinExistence type="inferred from homology"/>
<dbReference type="PANTHER" id="PTHR46066:SF2">
    <property type="entry name" value="CHITINASE DOMAIN-CONTAINING PROTEIN 1"/>
    <property type="match status" value="1"/>
</dbReference>
<feature type="domain" description="GH18" evidence="6">
    <location>
        <begin position="42"/>
        <end position="370"/>
    </location>
</feature>
<dbReference type="EMBL" id="JAGYPF010000004">
    <property type="protein sequence ID" value="MBS4214749.1"/>
    <property type="molecule type" value="Genomic_DNA"/>
</dbReference>
<dbReference type="SUPFAM" id="SSF51445">
    <property type="entry name" value="(Trans)glycosidases"/>
    <property type="match status" value="1"/>
</dbReference>
<reference evidence="7" key="1">
    <citation type="submission" date="2021-05" db="EMBL/GenBank/DDBJ databases">
        <title>Novel Bacillus species.</title>
        <authorList>
            <person name="Liu G."/>
        </authorList>
    </citation>
    <scope>NUCLEOTIDE SEQUENCE</scope>
    <source>
        <strain evidence="7">FJAT-49825</strain>
    </source>
</reference>
<dbReference type="InterPro" id="IPR011583">
    <property type="entry name" value="Chitinase_II/V-like_cat"/>
</dbReference>
<dbReference type="GO" id="GO:0005975">
    <property type="term" value="P:carbohydrate metabolic process"/>
    <property type="evidence" value="ECO:0007669"/>
    <property type="project" value="InterPro"/>
</dbReference>
<dbReference type="Proteomes" id="UP000679749">
    <property type="component" value="Unassembled WGS sequence"/>
</dbReference>
<feature type="chain" id="PRO_5037414678" evidence="5">
    <location>
        <begin position="30"/>
        <end position="371"/>
    </location>
</feature>
<dbReference type="InterPro" id="IPR001579">
    <property type="entry name" value="Glyco_hydro_18_chit_AS"/>
</dbReference>
<dbReference type="Gene3D" id="3.10.50.10">
    <property type="match status" value="1"/>
</dbReference>
<dbReference type="PANTHER" id="PTHR46066">
    <property type="entry name" value="CHITINASE DOMAIN-CONTAINING PROTEIN 1 FAMILY MEMBER"/>
    <property type="match status" value="1"/>
</dbReference>
<dbReference type="GO" id="GO:0008061">
    <property type="term" value="F:chitin binding"/>
    <property type="evidence" value="ECO:0007669"/>
    <property type="project" value="InterPro"/>
</dbReference>
<evidence type="ECO:0000256" key="4">
    <source>
        <dbReference type="RuleBase" id="RU004453"/>
    </source>
</evidence>
<evidence type="ECO:0000313" key="8">
    <source>
        <dbReference type="Proteomes" id="UP000679749"/>
    </source>
</evidence>
<dbReference type="PROSITE" id="PS01095">
    <property type="entry name" value="GH18_1"/>
    <property type="match status" value="1"/>
</dbReference>
<evidence type="ECO:0000256" key="3">
    <source>
        <dbReference type="RuleBase" id="RU000489"/>
    </source>
</evidence>
<dbReference type="Pfam" id="PF00704">
    <property type="entry name" value="Glyco_hydro_18"/>
    <property type="match status" value="1"/>
</dbReference>
<evidence type="ECO:0000313" key="7">
    <source>
        <dbReference type="EMBL" id="MBS4214749.1"/>
    </source>
</evidence>
<keyword evidence="5" id="KW-0732">Signal</keyword>
<evidence type="ECO:0000256" key="2">
    <source>
        <dbReference type="ARBA" id="ARBA00023295"/>
    </source>
</evidence>
<keyword evidence="1 3" id="KW-0378">Hydrolase</keyword>
<feature type="signal peptide" evidence="5">
    <location>
        <begin position="1"/>
        <end position="29"/>
    </location>
</feature>
<comment type="similarity">
    <text evidence="4">Belongs to the glycosyl hydrolase 18 family.</text>
</comment>
<organism evidence="7 8">
    <name type="scientific">Neobacillus rhizophilus</name>
    <dbReference type="NCBI Taxonomy" id="2833579"/>
    <lineage>
        <taxon>Bacteria</taxon>
        <taxon>Bacillati</taxon>
        <taxon>Bacillota</taxon>
        <taxon>Bacilli</taxon>
        <taxon>Bacillales</taxon>
        <taxon>Bacillaceae</taxon>
        <taxon>Neobacillus</taxon>
    </lineage>
</organism>
<evidence type="ECO:0000256" key="1">
    <source>
        <dbReference type="ARBA" id="ARBA00022801"/>
    </source>
</evidence>
<dbReference type="PROSITE" id="PS51257">
    <property type="entry name" value="PROKAR_LIPOPROTEIN"/>
    <property type="match status" value="1"/>
</dbReference>
<comment type="caution">
    <text evidence="7">The sequence shown here is derived from an EMBL/GenBank/DDBJ whole genome shotgun (WGS) entry which is preliminary data.</text>
</comment>
<dbReference type="Gene3D" id="3.20.20.80">
    <property type="entry name" value="Glycosidases"/>
    <property type="match status" value="1"/>
</dbReference>
<dbReference type="PROSITE" id="PS51910">
    <property type="entry name" value="GH18_2"/>
    <property type="match status" value="1"/>
</dbReference>
<dbReference type="InterPro" id="IPR017853">
    <property type="entry name" value="GH"/>
</dbReference>
<dbReference type="GO" id="GO:0004553">
    <property type="term" value="F:hydrolase activity, hydrolyzing O-glycosyl compounds"/>
    <property type="evidence" value="ECO:0007669"/>
    <property type="project" value="InterPro"/>
</dbReference>
<keyword evidence="8" id="KW-1185">Reference proteome</keyword>
<name>A0A942UCE4_9BACI</name>
<keyword evidence="2 3" id="KW-0326">Glycosidase</keyword>
<dbReference type="SMART" id="SM00636">
    <property type="entry name" value="Glyco_18"/>
    <property type="match status" value="1"/>
</dbReference>